<accession>A0A9K3DA91</accession>
<feature type="non-terminal residue" evidence="1">
    <location>
        <position position="38"/>
    </location>
</feature>
<protein>
    <submittedName>
        <fullName evidence="1">Uncharacterized protein</fullName>
    </submittedName>
</protein>
<evidence type="ECO:0000313" key="1">
    <source>
        <dbReference type="EMBL" id="GIQ91147.1"/>
    </source>
</evidence>
<dbReference type="Proteomes" id="UP000265618">
    <property type="component" value="Unassembled WGS sequence"/>
</dbReference>
<dbReference type="AlphaFoldDB" id="A0A9K3DA91"/>
<sequence>HLYYIYEEEDLPLVAAVRDVDSARGQAMLREGLERGRR</sequence>
<dbReference type="EMBL" id="BDIP01007234">
    <property type="protein sequence ID" value="GIQ91147.1"/>
    <property type="molecule type" value="Genomic_DNA"/>
</dbReference>
<keyword evidence="2" id="KW-1185">Reference proteome</keyword>
<proteinExistence type="predicted"/>
<name>A0A9K3DA91_9EUKA</name>
<evidence type="ECO:0000313" key="2">
    <source>
        <dbReference type="Proteomes" id="UP000265618"/>
    </source>
</evidence>
<gene>
    <name evidence="1" type="ORF">KIPB_014269</name>
</gene>
<comment type="caution">
    <text evidence="1">The sequence shown here is derived from an EMBL/GenBank/DDBJ whole genome shotgun (WGS) entry which is preliminary data.</text>
</comment>
<organism evidence="1 2">
    <name type="scientific">Kipferlia bialata</name>
    <dbReference type="NCBI Taxonomy" id="797122"/>
    <lineage>
        <taxon>Eukaryota</taxon>
        <taxon>Metamonada</taxon>
        <taxon>Carpediemonas-like organisms</taxon>
        <taxon>Kipferlia</taxon>
    </lineage>
</organism>
<reference evidence="1 2" key="1">
    <citation type="journal article" date="2018" name="PLoS ONE">
        <title>The draft genome of Kipferlia bialata reveals reductive genome evolution in fornicate parasites.</title>
        <authorList>
            <person name="Tanifuji G."/>
            <person name="Takabayashi S."/>
            <person name="Kume K."/>
            <person name="Takagi M."/>
            <person name="Nakayama T."/>
            <person name="Kamikawa R."/>
            <person name="Inagaki Y."/>
            <person name="Hashimoto T."/>
        </authorList>
    </citation>
    <scope>NUCLEOTIDE SEQUENCE [LARGE SCALE GENOMIC DNA]</scope>
    <source>
        <strain evidence="1">NY0173</strain>
    </source>
</reference>